<dbReference type="RefSeq" id="XP_067917700.1">
    <property type="nucleotide sequence ID" value="XM_068070323.1"/>
</dbReference>
<keyword evidence="1" id="KW-0812">Transmembrane</keyword>
<keyword evidence="1" id="KW-1133">Transmembrane helix</keyword>
<reference evidence="2 3" key="1">
    <citation type="journal article" date="2017" name="Int. J. Parasitol.">
        <title>The genome of the protozoan parasite Cystoisospora suis and a reverse vaccinology approach to identify vaccine candidates.</title>
        <authorList>
            <person name="Palmieri N."/>
            <person name="Shrestha A."/>
            <person name="Ruttkowski B."/>
            <person name="Beck T."/>
            <person name="Vogl C."/>
            <person name="Tomley F."/>
            <person name="Blake D.P."/>
            <person name="Joachim A."/>
        </authorList>
    </citation>
    <scope>NUCLEOTIDE SEQUENCE [LARGE SCALE GENOMIC DNA]</scope>
    <source>
        <strain evidence="2 3">Wien I</strain>
    </source>
</reference>
<accession>A0A2C6KH37</accession>
<organism evidence="2 3">
    <name type="scientific">Cystoisospora suis</name>
    <dbReference type="NCBI Taxonomy" id="483139"/>
    <lineage>
        <taxon>Eukaryota</taxon>
        <taxon>Sar</taxon>
        <taxon>Alveolata</taxon>
        <taxon>Apicomplexa</taxon>
        <taxon>Conoidasida</taxon>
        <taxon>Coccidia</taxon>
        <taxon>Eucoccidiorida</taxon>
        <taxon>Eimeriorina</taxon>
        <taxon>Sarcocystidae</taxon>
        <taxon>Cystoisospora</taxon>
    </lineage>
</organism>
<dbReference type="GeneID" id="94433534"/>
<evidence type="ECO:0000256" key="1">
    <source>
        <dbReference type="SAM" id="Phobius"/>
    </source>
</evidence>
<proteinExistence type="predicted"/>
<dbReference type="Proteomes" id="UP000221165">
    <property type="component" value="Unassembled WGS sequence"/>
</dbReference>
<comment type="caution">
    <text evidence="2">The sequence shown here is derived from an EMBL/GenBank/DDBJ whole genome shotgun (WGS) entry which is preliminary data.</text>
</comment>
<evidence type="ECO:0000313" key="3">
    <source>
        <dbReference type="Proteomes" id="UP000221165"/>
    </source>
</evidence>
<sequence length="62" mass="7233">MSCLAQFHFFTSSCSFSAALFILYFTFYSLFSFFLYLKRSSESSPSLNKVTETFLVTQPEMR</sequence>
<dbReference type="AlphaFoldDB" id="A0A2C6KH37"/>
<dbReference type="VEuPathDB" id="ToxoDB:CSUI_010218"/>
<keyword evidence="1" id="KW-0472">Membrane</keyword>
<evidence type="ECO:0000313" key="2">
    <source>
        <dbReference type="EMBL" id="PHJ15968.1"/>
    </source>
</evidence>
<gene>
    <name evidence="2" type="ORF">CSUI_010218</name>
</gene>
<protein>
    <recommendedName>
        <fullName evidence="4">Transmembrane protein</fullName>
    </recommendedName>
</protein>
<keyword evidence="3" id="KW-1185">Reference proteome</keyword>
<feature type="transmembrane region" description="Helical" evidence="1">
    <location>
        <begin position="16"/>
        <end position="37"/>
    </location>
</feature>
<name>A0A2C6KH37_9APIC</name>
<dbReference type="EMBL" id="MIGC01006919">
    <property type="protein sequence ID" value="PHJ15968.1"/>
    <property type="molecule type" value="Genomic_DNA"/>
</dbReference>
<evidence type="ECO:0008006" key="4">
    <source>
        <dbReference type="Google" id="ProtNLM"/>
    </source>
</evidence>